<dbReference type="EMBL" id="CM042885">
    <property type="protein sequence ID" value="KAI4367505.1"/>
    <property type="molecule type" value="Genomic_DNA"/>
</dbReference>
<name>A0ACB9QQB9_9MYRT</name>
<keyword evidence="2" id="KW-1185">Reference proteome</keyword>
<evidence type="ECO:0000313" key="1">
    <source>
        <dbReference type="EMBL" id="KAI4367505.1"/>
    </source>
</evidence>
<evidence type="ECO:0000313" key="2">
    <source>
        <dbReference type="Proteomes" id="UP001057402"/>
    </source>
</evidence>
<protein>
    <submittedName>
        <fullName evidence="1">Uncharacterized protein</fullName>
    </submittedName>
</protein>
<comment type="caution">
    <text evidence="1">The sequence shown here is derived from an EMBL/GenBank/DDBJ whole genome shotgun (WGS) entry which is preliminary data.</text>
</comment>
<proteinExistence type="predicted"/>
<organism evidence="1 2">
    <name type="scientific">Melastoma candidum</name>
    <dbReference type="NCBI Taxonomy" id="119954"/>
    <lineage>
        <taxon>Eukaryota</taxon>
        <taxon>Viridiplantae</taxon>
        <taxon>Streptophyta</taxon>
        <taxon>Embryophyta</taxon>
        <taxon>Tracheophyta</taxon>
        <taxon>Spermatophyta</taxon>
        <taxon>Magnoliopsida</taxon>
        <taxon>eudicotyledons</taxon>
        <taxon>Gunneridae</taxon>
        <taxon>Pentapetalae</taxon>
        <taxon>rosids</taxon>
        <taxon>malvids</taxon>
        <taxon>Myrtales</taxon>
        <taxon>Melastomataceae</taxon>
        <taxon>Melastomatoideae</taxon>
        <taxon>Melastomateae</taxon>
        <taxon>Melastoma</taxon>
    </lineage>
</organism>
<gene>
    <name evidence="1" type="ORF">MLD38_023238</name>
</gene>
<dbReference type="Proteomes" id="UP001057402">
    <property type="component" value="Chromosome 6"/>
</dbReference>
<sequence>MASNEYHVMMFPWFAFGHMLPYFEFAKRLAGKGIRVSFISTPRNIHRLPLLADHLLEHINLVKIPMPAISGLPENCEATMDLQPDEVQYLIVACDELRDPVEQLLRQGLPDLILFDFVISWIPQVAKKLSLRCAFFSAYAASTLAFLGPPAELKSIRTRSKPEDLAIVPPWLPSTSLVSQRIYQAARMFRNLYFPNISGMSNGQRWDSTLEGCDFVAVRSCQEFEGQYLDLLREFYQKPVIPIGFLPPNVNEQLSQHSVNTNWLQASKWLDQQPIKSVVFVGFGTEYKMPYSQIHELAFGLEISQLPFFWILRKPEQMDSSKLLPDRFLERTSNRGMISLGWAPQVKILAHPAIGGCLYHSGWSSIIESLGFGHPQILMPMVDDQGLNAKLLVEKGVAIEVCRNEDGSFTRDEVSKSIRLLMVEENGGRIRSHADQVKDIFADQDLHNNYVSEFIKFINLDPNRSSHG</sequence>
<reference evidence="2" key="1">
    <citation type="journal article" date="2023" name="Front. Plant Sci.">
        <title>Chromosomal-level genome assembly of Melastoma candidum provides insights into trichome evolution.</title>
        <authorList>
            <person name="Zhong Y."/>
            <person name="Wu W."/>
            <person name="Sun C."/>
            <person name="Zou P."/>
            <person name="Liu Y."/>
            <person name="Dai S."/>
            <person name="Zhou R."/>
        </authorList>
    </citation>
    <scope>NUCLEOTIDE SEQUENCE [LARGE SCALE GENOMIC DNA]</scope>
</reference>
<accession>A0ACB9QQB9</accession>